<name>R1FAZ6_9GAMM</name>
<evidence type="ECO:0000313" key="3">
    <source>
        <dbReference type="Proteomes" id="UP000013526"/>
    </source>
</evidence>
<dbReference type="PROSITE" id="PS51257">
    <property type="entry name" value="PROKAR_LIPOPROTEIN"/>
    <property type="match status" value="1"/>
</dbReference>
<gene>
    <name evidence="2" type="ORF">G113_01864</name>
</gene>
<feature type="non-terminal residue" evidence="2">
    <location>
        <position position="86"/>
    </location>
</feature>
<evidence type="ECO:0000313" key="2">
    <source>
        <dbReference type="EMBL" id="EOD56842.1"/>
    </source>
</evidence>
<proteinExistence type="predicted"/>
<keyword evidence="3" id="KW-1185">Reference proteome</keyword>
<dbReference type="InterPro" id="IPR037873">
    <property type="entry name" value="BamE-like"/>
</dbReference>
<sequence length="86" mass="9420">MKQILVGALVALVLTGCGKVNRDNYDKLKMGISYSEASAILGKADSCDDALGTTSCIWGRQATEYQDPFHCRQGDLLQLRRDQISP</sequence>
<evidence type="ECO:0000256" key="1">
    <source>
        <dbReference type="ARBA" id="ARBA00022729"/>
    </source>
</evidence>
<accession>R1FAZ6</accession>
<dbReference type="EMBL" id="AQGQ01000004">
    <property type="protein sequence ID" value="EOD56842.1"/>
    <property type="molecule type" value="Genomic_DNA"/>
</dbReference>
<comment type="caution">
    <text evidence="2">The sequence shown here is derived from an EMBL/GenBank/DDBJ whole genome shotgun (WGS) entry which is preliminary data.</text>
</comment>
<evidence type="ECO:0008006" key="4">
    <source>
        <dbReference type="Google" id="ProtNLM"/>
    </source>
</evidence>
<organism evidence="2 3">
    <name type="scientific">Aeromonas molluscorum 848</name>
    <dbReference type="NCBI Taxonomy" id="1268236"/>
    <lineage>
        <taxon>Bacteria</taxon>
        <taxon>Pseudomonadati</taxon>
        <taxon>Pseudomonadota</taxon>
        <taxon>Gammaproteobacteria</taxon>
        <taxon>Aeromonadales</taxon>
        <taxon>Aeromonadaceae</taxon>
        <taxon>Aeromonas</taxon>
    </lineage>
</organism>
<dbReference type="Gene3D" id="3.30.1450.10">
    <property type="match status" value="1"/>
</dbReference>
<dbReference type="AlphaFoldDB" id="R1FAZ6"/>
<keyword evidence="1" id="KW-0732">Signal</keyword>
<protein>
    <recommendedName>
        <fullName evidence="4">Lipoprotein</fullName>
    </recommendedName>
</protein>
<dbReference type="Proteomes" id="UP000013526">
    <property type="component" value="Unassembled WGS sequence"/>
</dbReference>
<reference evidence="2 3" key="1">
    <citation type="journal article" date="2013" name="Genome Announc.">
        <title>Draft Genome Sequence of Aeromonas molluscorum Strain 848TT, Isolated from Bivalve Molluscs.</title>
        <authorList>
            <person name="Spataro N."/>
            <person name="Farfan M."/>
            <person name="Albarral V."/>
            <person name="Sanglas A."/>
            <person name="Loren J.G."/>
            <person name="Fuste M.C."/>
            <person name="Bosch E."/>
        </authorList>
    </citation>
    <scope>NUCLEOTIDE SEQUENCE [LARGE SCALE GENOMIC DNA]</scope>
    <source>
        <strain evidence="2 3">848</strain>
    </source>
</reference>